<evidence type="ECO:0000313" key="3">
    <source>
        <dbReference type="Proteomes" id="UP000426027"/>
    </source>
</evidence>
<protein>
    <recommendedName>
        <fullName evidence="1">Glycosyltransferase subfamily 4-like N-terminal domain-containing protein</fullName>
    </recommendedName>
</protein>
<keyword evidence="3" id="KW-1185">Reference proteome</keyword>
<dbReference type="Proteomes" id="UP000426027">
    <property type="component" value="Chromosome"/>
</dbReference>
<reference evidence="2 3" key="1">
    <citation type="submission" date="2019-11" db="EMBL/GenBank/DDBJ databases">
        <authorList>
            <person name="Im W.T."/>
        </authorList>
    </citation>
    <scope>NUCLEOTIDE SEQUENCE [LARGE SCALE GENOMIC DNA]</scope>
    <source>
        <strain evidence="2 3">SB-02</strain>
    </source>
</reference>
<feature type="domain" description="Glycosyltransferase subfamily 4-like N-terminal" evidence="1">
    <location>
        <begin position="13"/>
        <end position="186"/>
    </location>
</feature>
<evidence type="ECO:0000259" key="1">
    <source>
        <dbReference type="Pfam" id="PF13579"/>
    </source>
</evidence>
<name>A0A6I6H5Y8_9BACT</name>
<dbReference type="InterPro" id="IPR028098">
    <property type="entry name" value="Glyco_trans_4-like_N"/>
</dbReference>
<proteinExistence type="predicted"/>
<gene>
    <name evidence="2" type="ORF">GLV81_17835</name>
</gene>
<dbReference type="EMBL" id="CP046566">
    <property type="protein sequence ID" value="QGW29731.1"/>
    <property type="molecule type" value="Genomic_DNA"/>
</dbReference>
<dbReference type="RefSeq" id="WP_157480213.1">
    <property type="nucleotide sequence ID" value="NZ_CP046566.1"/>
</dbReference>
<dbReference type="KEGG" id="fls:GLV81_17835"/>
<dbReference type="SUPFAM" id="SSF53756">
    <property type="entry name" value="UDP-Glycosyltransferase/glycogen phosphorylase"/>
    <property type="match status" value="1"/>
</dbReference>
<organism evidence="2 3">
    <name type="scientific">Phnomibacter ginsenosidimutans</name>
    <dbReference type="NCBI Taxonomy" id="2676868"/>
    <lineage>
        <taxon>Bacteria</taxon>
        <taxon>Pseudomonadati</taxon>
        <taxon>Bacteroidota</taxon>
        <taxon>Chitinophagia</taxon>
        <taxon>Chitinophagales</taxon>
        <taxon>Chitinophagaceae</taxon>
        <taxon>Phnomibacter</taxon>
    </lineage>
</organism>
<sequence length="247" mass="28873">MLPFIFIHTHPIQYFAPLYQYLSSRGMALQVWYCADGSRPDGYDAEFGQAVQWDIPLLEGYAYRMFPNKASAAQQADKGFSAFHNPAMLQALQQEPPSIVVVHGWNYRTYVQLLQQAKRYGHQLAFRGETNAAMEMARPRWQQLLRKYTLRYLLRHVDYFLYIGQQSKQFYTRLGIPQQQLHCTPYAVDNQRFQQAAQQLQQSVVREQLRLPADASIFLCSGKYIDKKDRWMCSVLLHSCGSRCHIY</sequence>
<dbReference type="AlphaFoldDB" id="A0A6I6H5Y8"/>
<evidence type="ECO:0000313" key="2">
    <source>
        <dbReference type="EMBL" id="QGW29731.1"/>
    </source>
</evidence>
<dbReference type="GO" id="GO:0016757">
    <property type="term" value="F:glycosyltransferase activity"/>
    <property type="evidence" value="ECO:0007669"/>
    <property type="project" value="UniProtKB-ARBA"/>
</dbReference>
<dbReference type="Gene3D" id="3.40.50.2000">
    <property type="entry name" value="Glycogen Phosphorylase B"/>
    <property type="match status" value="2"/>
</dbReference>
<dbReference type="Pfam" id="PF13579">
    <property type="entry name" value="Glyco_trans_4_4"/>
    <property type="match status" value="1"/>
</dbReference>
<accession>A0A6I6H5Y8</accession>